<evidence type="ECO:0000313" key="1">
    <source>
        <dbReference type="EMBL" id="MBB6036750.1"/>
    </source>
</evidence>
<evidence type="ECO:0000313" key="2">
    <source>
        <dbReference type="Proteomes" id="UP000548476"/>
    </source>
</evidence>
<dbReference type="AlphaFoldDB" id="A0A841FXQ1"/>
<dbReference type="Proteomes" id="UP000548476">
    <property type="component" value="Unassembled WGS sequence"/>
</dbReference>
<organism evidence="1 2">
    <name type="scientific">Phytomonospora endophytica</name>
    <dbReference type="NCBI Taxonomy" id="714109"/>
    <lineage>
        <taxon>Bacteria</taxon>
        <taxon>Bacillati</taxon>
        <taxon>Actinomycetota</taxon>
        <taxon>Actinomycetes</taxon>
        <taxon>Micromonosporales</taxon>
        <taxon>Micromonosporaceae</taxon>
        <taxon>Phytomonospora</taxon>
    </lineage>
</organism>
<accession>A0A841FXQ1</accession>
<comment type="caution">
    <text evidence="1">The sequence shown here is derived from an EMBL/GenBank/DDBJ whole genome shotgun (WGS) entry which is preliminary data.</text>
</comment>
<name>A0A841FXQ1_9ACTN</name>
<proteinExistence type="predicted"/>
<dbReference type="RefSeq" id="WP_184789593.1">
    <property type="nucleotide sequence ID" value="NZ_BONT01000058.1"/>
</dbReference>
<gene>
    <name evidence="1" type="ORF">HNR73_004623</name>
</gene>
<protein>
    <submittedName>
        <fullName evidence="1">Uncharacterized protein</fullName>
    </submittedName>
</protein>
<dbReference type="EMBL" id="JACHGT010000010">
    <property type="protein sequence ID" value="MBB6036750.1"/>
    <property type="molecule type" value="Genomic_DNA"/>
</dbReference>
<reference evidence="1 2" key="1">
    <citation type="submission" date="2020-08" db="EMBL/GenBank/DDBJ databases">
        <title>Genomic Encyclopedia of Type Strains, Phase IV (KMG-IV): sequencing the most valuable type-strain genomes for metagenomic binning, comparative biology and taxonomic classification.</title>
        <authorList>
            <person name="Goeker M."/>
        </authorList>
    </citation>
    <scope>NUCLEOTIDE SEQUENCE [LARGE SCALE GENOMIC DNA]</scope>
    <source>
        <strain evidence="1 2">YIM 65646</strain>
    </source>
</reference>
<keyword evidence="2" id="KW-1185">Reference proteome</keyword>
<sequence length="167" mass="17370">MRKRKVGSLLGGIVAIALAAVGWLAFERLRPGETTTVEASFAFDVTDPDKVVAHSEAVVIATVTGIADFHHDGGTPPHTVFEVTVTDSLKGSATGHILVQQTGGTDGKDTWLVEDVDPLAVGSTYALPLNPRGDGAWVLVLTPLLAPTPDPDATTGSWVDHLSAPPS</sequence>